<proteinExistence type="predicted"/>
<dbReference type="Gene3D" id="1.10.150.520">
    <property type="match status" value="1"/>
</dbReference>
<dbReference type="RefSeq" id="WP_198442228.1">
    <property type="nucleotide sequence ID" value="NZ_CBCSHE010000009.1"/>
</dbReference>
<evidence type="ECO:0000256" key="1">
    <source>
        <dbReference type="ARBA" id="ARBA00001946"/>
    </source>
</evidence>
<reference evidence="4 5" key="1">
    <citation type="submission" date="2020-11" db="EMBL/GenBank/DDBJ databases">
        <title>Treponema Peruensis nv. sp., first commensal Treponema isolated from human feces.</title>
        <authorList>
            <person name="Belkhou C."/>
            <person name="Raes J."/>
        </authorList>
    </citation>
    <scope>NUCLEOTIDE SEQUENCE [LARGE SCALE GENOMIC DNA]</scope>
    <source>
        <strain evidence="4 5">RCC2812</strain>
    </source>
</reference>
<organism evidence="4 5">
    <name type="scientific">Treponema peruense</name>
    <dbReference type="NCBI Taxonomy" id="2787628"/>
    <lineage>
        <taxon>Bacteria</taxon>
        <taxon>Pseudomonadati</taxon>
        <taxon>Spirochaetota</taxon>
        <taxon>Spirochaetia</taxon>
        <taxon>Spirochaetales</taxon>
        <taxon>Treponemataceae</taxon>
        <taxon>Treponema</taxon>
    </lineage>
</organism>
<name>A0A7T3V4E5_9SPIR</name>
<dbReference type="AlphaFoldDB" id="A0A7T3V4E5"/>
<dbReference type="Pfam" id="PF00702">
    <property type="entry name" value="Hydrolase"/>
    <property type="match status" value="1"/>
</dbReference>
<protein>
    <submittedName>
        <fullName evidence="4">HAD family hydrolase</fullName>
    </submittedName>
</protein>
<dbReference type="InterPro" id="IPR006439">
    <property type="entry name" value="HAD-SF_hydro_IA"/>
</dbReference>
<keyword evidence="2 4" id="KW-0378">Hydrolase</keyword>
<dbReference type="Proteomes" id="UP000595224">
    <property type="component" value="Chromosome"/>
</dbReference>
<dbReference type="GO" id="GO:0044281">
    <property type="term" value="P:small molecule metabolic process"/>
    <property type="evidence" value="ECO:0007669"/>
    <property type="project" value="UniProtKB-ARBA"/>
</dbReference>
<evidence type="ECO:0000313" key="5">
    <source>
        <dbReference type="Proteomes" id="UP000595224"/>
    </source>
</evidence>
<sequence>MKIYRIPQKTGAIIFDIDGTLYTSPEYVHEQVDVQIRYYAKTHGMTEQEARDSITAYRKEWSSAHHGKSISLGNTLTAFGIPIETSIKWREQLLKPELYLKKNPELIETLEKLSKSFRLICLTNNPVNAARKTLAAIGADRILPDIIGLDTCMKSKPSPEMLELASKRTGVPFCECLSVGDRYDIDLALPLKMGMGAVEVTGAEDIITLSTILA</sequence>
<dbReference type="SUPFAM" id="SSF56784">
    <property type="entry name" value="HAD-like"/>
    <property type="match status" value="1"/>
</dbReference>
<comment type="cofactor">
    <cofactor evidence="1">
        <name>Mg(2+)</name>
        <dbReference type="ChEBI" id="CHEBI:18420"/>
    </cofactor>
</comment>
<dbReference type="SFLD" id="SFLDG01129">
    <property type="entry name" value="C1.5:_HAD__Beta-PGM__Phosphata"/>
    <property type="match status" value="1"/>
</dbReference>
<dbReference type="EMBL" id="CP064936">
    <property type="protein sequence ID" value="QQA00492.1"/>
    <property type="molecule type" value="Genomic_DNA"/>
</dbReference>
<dbReference type="PANTHER" id="PTHR46470">
    <property type="entry name" value="N-ACYLNEURAMINATE-9-PHOSPHATASE"/>
    <property type="match status" value="1"/>
</dbReference>
<dbReference type="SFLD" id="SFLDS00003">
    <property type="entry name" value="Haloacid_Dehalogenase"/>
    <property type="match status" value="1"/>
</dbReference>
<dbReference type="InterPro" id="IPR036412">
    <property type="entry name" value="HAD-like_sf"/>
</dbReference>
<accession>A0A7T3V4E5</accession>
<dbReference type="KEGG" id="tper:IWA51_09470"/>
<keyword evidence="3" id="KW-0460">Magnesium</keyword>
<dbReference type="PROSITE" id="PS01228">
    <property type="entry name" value="COF_1"/>
    <property type="match status" value="1"/>
</dbReference>
<evidence type="ECO:0000313" key="4">
    <source>
        <dbReference type="EMBL" id="QQA00492.1"/>
    </source>
</evidence>
<dbReference type="NCBIfam" id="TIGR01549">
    <property type="entry name" value="HAD-SF-IA-v1"/>
    <property type="match status" value="1"/>
</dbReference>
<dbReference type="Gene3D" id="3.40.50.1000">
    <property type="entry name" value="HAD superfamily/HAD-like"/>
    <property type="match status" value="1"/>
</dbReference>
<gene>
    <name evidence="4" type="ORF">IWA51_09470</name>
</gene>
<dbReference type="GO" id="GO:0016787">
    <property type="term" value="F:hydrolase activity"/>
    <property type="evidence" value="ECO:0007669"/>
    <property type="project" value="UniProtKB-KW"/>
</dbReference>
<evidence type="ECO:0000256" key="3">
    <source>
        <dbReference type="ARBA" id="ARBA00022842"/>
    </source>
</evidence>
<evidence type="ECO:0000256" key="2">
    <source>
        <dbReference type="ARBA" id="ARBA00022801"/>
    </source>
</evidence>
<keyword evidence="5" id="KW-1185">Reference proteome</keyword>
<dbReference type="InterPro" id="IPR023214">
    <property type="entry name" value="HAD_sf"/>
</dbReference>
<dbReference type="InterPro" id="IPR051400">
    <property type="entry name" value="HAD-like_hydrolase"/>
</dbReference>